<protein>
    <submittedName>
        <fullName evidence="2">Uncharacterized protein</fullName>
    </submittedName>
</protein>
<evidence type="ECO:0000313" key="2">
    <source>
        <dbReference type="EMBL" id="KAF0744341.1"/>
    </source>
</evidence>
<comment type="caution">
    <text evidence="2">The sequence shown here is derived from an EMBL/GenBank/DDBJ whole genome shotgun (WGS) entry which is preliminary data.</text>
</comment>
<proteinExistence type="predicted"/>
<dbReference type="Proteomes" id="UP000481153">
    <property type="component" value="Unassembled WGS sequence"/>
</dbReference>
<gene>
    <name evidence="2" type="ORF">Ae201684_000829</name>
</gene>
<dbReference type="EMBL" id="VJMJ01000009">
    <property type="protein sequence ID" value="KAF0744341.1"/>
    <property type="molecule type" value="Genomic_DNA"/>
</dbReference>
<evidence type="ECO:0000313" key="3">
    <source>
        <dbReference type="Proteomes" id="UP000481153"/>
    </source>
</evidence>
<dbReference type="AlphaFoldDB" id="A0A6G0XUJ0"/>
<name>A0A6G0XUJ0_9STRA</name>
<feature type="compositionally biased region" description="Low complexity" evidence="1">
    <location>
        <begin position="12"/>
        <end position="29"/>
    </location>
</feature>
<feature type="region of interest" description="Disordered" evidence="1">
    <location>
        <begin position="7"/>
        <end position="29"/>
    </location>
</feature>
<sequence length="330" mass="37143">MSALLYADTPARNTRSSQSSPQQSQENPTSSLYELTVLPMVKDTVGQRNTSSTKLVTYICGGASWSEIKTKIFEKYKAKCLGIAQRNDEGVWSVLDDQVDESSFAKIFSLRSGTHVRKLDTDPIMNDWLRSVRGTQVSLSIYKYGNEIATKEQLLDFTAACIAPGLQDRSGARSESTIQEFMGKQHAKWDDTWEAANQIWQIWASHVVRPPFLAWESRVNQGPPPHVLSRLWPKTSVHEIRMESFNRTIRTALDIVDGSLGELGHIRGAVDVVLQRLTMFEQSLVAKRDILVAMEHDSAPIPSDEVATTELQENQNILDTDHDYTLEDMD</sequence>
<dbReference type="VEuPathDB" id="FungiDB:AeMF1_009448"/>
<reference evidence="2 3" key="1">
    <citation type="submission" date="2019-07" db="EMBL/GenBank/DDBJ databases">
        <title>Genomics analysis of Aphanomyces spp. identifies a new class of oomycete effector associated with host adaptation.</title>
        <authorList>
            <person name="Gaulin E."/>
        </authorList>
    </citation>
    <scope>NUCLEOTIDE SEQUENCE [LARGE SCALE GENOMIC DNA]</scope>
    <source>
        <strain evidence="2 3">ATCC 201684</strain>
    </source>
</reference>
<keyword evidence="3" id="KW-1185">Reference proteome</keyword>
<evidence type="ECO:0000256" key="1">
    <source>
        <dbReference type="SAM" id="MobiDB-lite"/>
    </source>
</evidence>
<organism evidence="2 3">
    <name type="scientific">Aphanomyces euteiches</name>
    <dbReference type="NCBI Taxonomy" id="100861"/>
    <lineage>
        <taxon>Eukaryota</taxon>
        <taxon>Sar</taxon>
        <taxon>Stramenopiles</taxon>
        <taxon>Oomycota</taxon>
        <taxon>Saprolegniomycetes</taxon>
        <taxon>Saprolegniales</taxon>
        <taxon>Verrucalvaceae</taxon>
        <taxon>Aphanomyces</taxon>
    </lineage>
</organism>
<accession>A0A6G0XUJ0</accession>